<protein>
    <submittedName>
        <fullName evidence="1">DUF4065 domain-containing protein</fullName>
    </submittedName>
</protein>
<organism evidence="1 2">
    <name type="scientific">Fusobacterium pseudoperiodonticum</name>
    <dbReference type="NCBI Taxonomy" id="2663009"/>
    <lineage>
        <taxon>Bacteria</taxon>
        <taxon>Fusobacteriati</taxon>
        <taxon>Fusobacteriota</taxon>
        <taxon>Fusobacteriia</taxon>
        <taxon>Fusobacteriales</taxon>
        <taxon>Fusobacteriaceae</taxon>
        <taxon>Fusobacterium</taxon>
    </lineage>
</organism>
<proteinExistence type="predicted"/>
<dbReference type="AlphaFoldDB" id="A0A2D3P0E0"/>
<dbReference type="RefSeq" id="WP_005967454.1">
    <property type="nucleotide sequence ID" value="NZ_CAUUPV010000083.1"/>
</dbReference>
<dbReference type="Proteomes" id="UP000228552">
    <property type="component" value="Chromosome"/>
</dbReference>
<dbReference type="Pfam" id="PF13274">
    <property type="entry name" value="SocA_Panacea"/>
    <property type="match status" value="1"/>
</dbReference>
<evidence type="ECO:0000313" key="2">
    <source>
        <dbReference type="Proteomes" id="UP000228552"/>
    </source>
</evidence>
<sequence>MEKILNVAEYIFKEYQRVTGEYIDEMKLQKLLYFSQRESLAILNKPMFSEKFEGWKYGPVSREVRTYFTQEDGIQTYTEDIKSENKYIVNNVILEYGSLASWKLSEMTHKEISWLNSRKGLSENENGNKKIELEDIREDAKKVRPYDYIWDMYYDEFEDVIQ</sequence>
<evidence type="ECO:0000313" key="1">
    <source>
        <dbReference type="EMBL" id="ATV61108.1"/>
    </source>
</evidence>
<dbReference type="EMBL" id="CP024700">
    <property type="protein sequence ID" value="ATV61108.1"/>
    <property type="molecule type" value="Genomic_DNA"/>
</dbReference>
<keyword evidence="2" id="KW-1185">Reference proteome</keyword>
<accession>A0A2D3P0E0</accession>
<gene>
    <name evidence="1" type="ORF">CTM74_04245</name>
</gene>
<reference evidence="1 2" key="1">
    <citation type="submission" date="2017-11" db="EMBL/GenBank/DDBJ databases">
        <title>Genome sequencing of Fusobacterium periodonticum KCOM 1263.</title>
        <authorList>
            <person name="Kook J.-K."/>
            <person name="Park S.-N."/>
            <person name="Lim Y.K."/>
        </authorList>
    </citation>
    <scope>NUCLEOTIDE SEQUENCE [LARGE SCALE GENOMIC DNA]</scope>
    <source>
        <strain evidence="1 2">KCOM 1263</strain>
    </source>
</reference>
<name>A0A2D3P0E0_9FUSO</name>
<dbReference type="InterPro" id="IPR025272">
    <property type="entry name" value="SocA_Panacea"/>
</dbReference>